<gene>
    <name evidence="2" type="ORF">SAMN05660420_00306</name>
</gene>
<name>A0A1H3VXF1_9BACT</name>
<dbReference type="PANTHER" id="PTHR33442">
    <property type="entry name" value="TRANS-3-HYDROXY-L-PROLINE DEHYDRATASE"/>
    <property type="match status" value="1"/>
</dbReference>
<accession>A0A1H3VXF1</accession>
<dbReference type="OrthoDB" id="181267at2"/>
<dbReference type="PANTHER" id="PTHR33442:SF5">
    <property type="entry name" value="BIFUNCTIONAL TRANS-3-HYDROXY-L-PROLINE DEHYDRATASE_2-EPIMERASE"/>
    <property type="match status" value="1"/>
</dbReference>
<comment type="similarity">
    <text evidence="1">Belongs to the proline racemase family.</text>
</comment>
<dbReference type="InterPro" id="IPR008794">
    <property type="entry name" value="Pro_racemase_fam"/>
</dbReference>
<dbReference type="Proteomes" id="UP000199409">
    <property type="component" value="Unassembled WGS sequence"/>
</dbReference>
<dbReference type="GO" id="GO:0047580">
    <property type="term" value="F:4-hydroxyproline epimerase activity"/>
    <property type="evidence" value="ECO:0007669"/>
    <property type="project" value="TreeGrafter"/>
</dbReference>
<proteinExistence type="inferred from homology"/>
<dbReference type="STRING" id="37625.SAMN05660420_00306"/>
<reference evidence="2 3" key="1">
    <citation type="submission" date="2016-10" db="EMBL/GenBank/DDBJ databases">
        <authorList>
            <person name="de Groot N.N."/>
        </authorList>
    </citation>
    <scope>NUCLEOTIDE SEQUENCE [LARGE SCALE GENOMIC DNA]</scope>
    <source>
        <strain evidence="2 3">DSM 7343</strain>
    </source>
</reference>
<evidence type="ECO:0000256" key="1">
    <source>
        <dbReference type="ARBA" id="ARBA00007529"/>
    </source>
</evidence>
<evidence type="ECO:0000313" key="3">
    <source>
        <dbReference type="Proteomes" id="UP000199409"/>
    </source>
</evidence>
<evidence type="ECO:0000313" key="2">
    <source>
        <dbReference type="EMBL" id="SDZ78728.1"/>
    </source>
</evidence>
<organism evidence="2 3">
    <name type="scientific">Desulfuromusa kysingii</name>
    <dbReference type="NCBI Taxonomy" id="37625"/>
    <lineage>
        <taxon>Bacteria</taxon>
        <taxon>Pseudomonadati</taxon>
        <taxon>Thermodesulfobacteriota</taxon>
        <taxon>Desulfuromonadia</taxon>
        <taxon>Desulfuromonadales</taxon>
        <taxon>Geopsychrobacteraceae</taxon>
        <taxon>Desulfuromusa</taxon>
    </lineage>
</organism>
<dbReference type="Gene3D" id="3.10.310.10">
    <property type="entry name" value="Diaminopimelate Epimerase, Chain A, domain 1"/>
    <property type="match status" value="2"/>
</dbReference>
<keyword evidence="3" id="KW-1185">Reference proteome</keyword>
<dbReference type="SUPFAM" id="SSF54506">
    <property type="entry name" value="Diaminopimelate epimerase-like"/>
    <property type="match status" value="1"/>
</dbReference>
<dbReference type="AlphaFoldDB" id="A0A1H3VXF1"/>
<dbReference type="RefSeq" id="WP_092344165.1">
    <property type="nucleotide sequence ID" value="NZ_FNQN01000001.1"/>
</dbReference>
<sequence length="339" mass="37529">MSQLPGHNFQANNLRVMQNYFHSNTPEKLHIDNITYDGDDHLITFTDMVVPGESLLEQMNYMEEHRDNIRTQLLGDVPTRCVDLIVPPKDPRAVAGYIIMETMGYPPFSGSNTLSTGYSLLQNGFVEQKEGKHSFFIECAAGLSEITYESANGEIKMVSITGQDVYLAHEGLDLTICGKKLKIPVVYSGGFYLMIPSKEIPTALKAENYDEFIKIGKQAVEDARAIYYPKHLTVGDVGPIPFANFMADKQPAGHYIGATFVYPDVICYCPTGTGSSAHTLMRYLSGEAKIGDRVEVQSPIGSTMYIDILGADLLEGHQRLQLRINGLPTPKEVQIQPIA</sequence>
<dbReference type="EMBL" id="FNQN01000001">
    <property type="protein sequence ID" value="SDZ78728.1"/>
    <property type="molecule type" value="Genomic_DNA"/>
</dbReference>
<dbReference type="Pfam" id="PF05544">
    <property type="entry name" value="Pro_racemase"/>
    <property type="match status" value="1"/>
</dbReference>
<protein>
    <submittedName>
        <fullName evidence="2">Proline racemase</fullName>
    </submittedName>
</protein>